<organism evidence="4 5">
    <name type="scientific">Heterodermia speciosa</name>
    <dbReference type="NCBI Taxonomy" id="116794"/>
    <lineage>
        <taxon>Eukaryota</taxon>
        <taxon>Fungi</taxon>
        <taxon>Dikarya</taxon>
        <taxon>Ascomycota</taxon>
        <taxon>Pezizomycotina</taxon>
        <taxon>Lecanoromycetes</taxon>
        <taxon>OSLEUM clade</taxon>
        <taxon>Lecanoromycetidae</taxon>
        <taxon>Caliciales</taxon>
        <taxon>Physciaceae</taxon>
        <taxon>Heterodermia</taxon>
    </lineage>
</organism>
<feature type="transmembrane region" description="Helical" evidence="2">
    <location>
        <begin position="95"/>
        <end position="116"/>
    </location>
</feature>
<keyword evidence="2" id="KW-0812">Transmembrane</keyword>
<feature type="chain" id="PRO_5034720673" description="Mid2 domain-containing protein" evidence="3">
    <location>
        <begin position="21"/>
        <end position="193"/>
    </location>
</feature>
<keyword evidence="2" id="KW-0472">Membrane</keyword>
<gene>
    <name evidence="4" type="ORF">HETSPECPRED_001065</name>
</gene>
<feature type="compositionally biased region" description="Low complexity" evidence="1">
    <location>
        <begin position="147"/>
        <end position="157"/>
    </location>
</feature>
<keyword evidence="2" id="KW-1133">Transmembrane helix</keyword>
<evidence type="ECO:0000313" key="4">
    <source>
        <dbReference type="EMBL" id="CAF9938425.1"/>
    </source>
</evidence>
<feature type="region of interest" description="Disordered" evidence="1">
    <location>
        <begin position="54"/>
        <end position="85"/>
    </location>
</feature>
<evidence type="ECO:0000313" key="5">
    <source>
        <dbReference type="Proteomes" id="UP000664521"/>
    </source>
</evidence>
<feature type="region of interest" description="Disordered" evidence="1">
    <location>
        <begin position="140"/>
        <end position="193"/>
    </location>
</feature>
<proteinExistence type="predicted"/>
<evidence type="ECO:0000256" key="2">
    <source>
        <dbReference type="SAM" id="Phobius"/>
    </source>
</evidence>
<evidence type="ECO:0000256" key="1">
    <source>
        <dbReference type="SAM" id="MobiDB-lite"/>
    </source>
</evidence>
<protein>
    <recommendedName>
        <fullName evidence="6">Mid2 domain-containing protein</fullName>
    </recommendedName>
</protein>
<feature type="compositionally biased region" description="Basic and acidic residues" evidence="1">
    <location>
        <begin position="163"/>
        <end position="172"/>
    </location>
</feature>
<evidence type="ECO:0000256" key="3">
    <source>
        <dbReference type="SAM" id="SignalP"/>
    </source>
</evidence>
<evidence type="ECO:0008006" key="6">
    <source>
        <dbReference type="Google" id="ProtNLM"/>
    </source>
</evidence>
<feature type="signal peptide" evidence="3">
    <location>
        <begin position="1"/>
        <end position="20"/>
    </location>
</feature>
<comment type="caution">
    <text evidence="4">The sequence shown here is derived from an EMBL/GenBank/DDBJ whole genome shotgun (WGS) entry which is preliminary data.</text>
</comment>
<dbReference type="AlphaFoldDB" id="A0A8H3J0H3"/>
<sequence>MVSYLSLLLLGTLFLDVVLSQSGIAFNIPEVTAAVEFTNPLSLVNGVSSTSATPTPANCSSASSSSSAGPSTTSSPTPTASATPAEHGLASSAKIGIGVGVPFGVISLALVGYLFYRKGRQMAQSRDRHVAIMAAQGLYPQKEESNSTESEAAATPTVAPDSEPIRTPELHGQHVPPNSLELAGSPFPRRQEL</sequence>
<accession>A0A8H3J0H3</accession>
<reference evidence="4" key="1">
    <citation type="submission" date="2021-03" db="EMBL/GenBank/DDBJ databases">
        <authorList>
            <person name="Tagirdzhanova G."/>
        </authorList>
    </citation>
    <scope>NUCLEOTIDE SEQUENCE</scope>
</reference>
<keyword evidence="5" id="KW-1185">Reference proteome</keyword>
<dbReference type="Proteomes" id="UP000664521">
    <property type="component" value="Unassembled WGS sequence"/>
</dbReference>
<name>A0A8H3J0H3_9LECA</name>
<dbReference type="EMBL" id="CAJPDS010000113">
    <property type="protein sequence ID" value="CAF9938425.1"/>
    <property type="molecule type" value="Genomic_DNA"/>
</dbReference>
<keyword evidence="3" id="KW-0732">Signal</keyword>